<dbReference type="Pfam" id="PF00392">
    <property type="entry name" value="GntR"/>
    <property type="match status" value="1"/>
</dbReference>
<proteinExistence type="predicted"/>
<dbReference type="SMART" id="SM00345">
    <property type="entry name" value="HTH_GNTR"/>
    <property type="match status" value="1"/>
</dbReference>
<feature type="domain" description="HTH gntR-type" evidence="4">
    <location>
        <begin position="6"/>
        <end position="73"/>
    </location>
</feature>
<dbReference type="PROSITE" id="PS50949">
    <property type="entry name" value="HTH_GNTR"/>
    <property type="match status" value="1"/>
</dbReference>
<gene>
    <name evidence="6" type="ORF">C2L80_06615</name>
    <name evidence="5" type="ORF">K8V16_03985</name>
</gene>
<evidence type="ECO:0000256" key="2">
    <source>
        <dbReference type="ARBA" id="ARBA00023125"/>
    </source>
</evidence>
<protein>
    <submittedName>
        <fullName evidence="6">GntR family transcriptional regulator</fullName>
    </submittedName>
</protein>
<reference evidence="6 7" key="1">
    <citation type="journal article" date="2018" name="Int. J. Syst. Evol. Microbiol.">
        <title>Rubneribacter badeniensis gen. nov., sp. nov. and Enteroscipio rubneri gen. nov., sp. nov., new members of the Eggerthellaceae isolated from human faeces.</title>
        <authorList>
            <person name="Danylec N."/>
            <person name="Gobl A."/>
            <person name="Stoll D.A."/>
            <person name="Hetzer B."/>
            <person name="Kulling S.E."/>
            <person name="Huch M."/>
        </authorList>
    </citation>
    <scope>NUCLEOTIDE SEQUENCE [LARGE SCALE GENOMIC DNA]</scope>
    <source>
        <strain evidence="6 7">ResAG-85</strain>
    </source>
</reference>
<evidence type="ECO:0000256" key="3">
    <source>
        <dbReference type="ARBA" id="ARBA00023163"/>
    </source>
</evidence>
<evidence type="ECO:0000313" key="5">
    <source>
        <dbReference type="EMBL" id="HJH42936.1"/>
    </source>
</evidence>
<dbReference type="Proteomes" id="UP000789325">
    <property type="component" value="Unassembled WGS sequence"/>
</dbReference>
<evidence type="ECO:0000259" key="4">
    <source>
        <dbReference type="PROSITE" id="PS50949"/>
    </source>
</evidence>
<dbReference type="InterPro" id="IPR008920">
    <property type="entry name" value="TF_FadR/GntR_C"/>
</dbReference>
<dbReference type="Proteomes" id="UP000236488">
    <property type="component" value="Unassembled WGS sequence"/>
</dbReference>
<dbReference type="InterPro" id="IPR036390">
    <property type="entry name" value="WH_DNA-bd_sf"/>
</dbReference>
<organism evidence="6 7">
    <name type="scientific">Rubneribacter badeniensis</name>
    <dbReference type="NCBI Taxonomy" id="2070688"/>
    <lineage>
        <taxon>Bacteria</taxon>
        <taxon>Bacillati</taxon>
        <taxon>Actinomycetota</taxon>
        <taxon>Coriobacteriia</taxon>
        <taxon>Eggerthellales</taxon>
        <taxon>Eggerthellaceae</taxon>
        <taxon>Rubneribacter</taxon>
    </lineage>
</organism>
<dbReference type="CDD" id="cd07377">
    <property type="entry name" value="WHTH_GntR"/>
    <property type="match status" value="1"/>
</dbReference>
<evidence type="ECO:0000256" key="1">
    <source>
        <dbReference type="ARBA" id="ARBA00023015"/>
    </source>
</evidence>
<keyword evidence="3" id="KW-0804">Transcription</keyword>
<dbReference type="PANTHER" id="PTHR43537">
    <property type="entry name" value="TRANSCRIPTIONAL REGULATOR, GNTR FAMILY"/>
    <property type="match status" value="1"/>
</dbReference>
<dbReference type="PANTHER" id="PTHR43537:SF5">
    <property type="entry name" value="UXU OPERON TRANSCRIPTIONAL REGULATOR"/>
    <property type="match status" value="1"/>
</dbReference>
<dbReference type="GO" id="GO:0003677">
    <property type="term" value="F:DNA binding"/>
    <property type="evidence" value="ECO:0007669"/>
    <property type="project" value="UniProtKB-KW"/>
</dbReference>
<keyword evidence="1" id="KW-0805">Transcription regulation</keyword>
<reference evidence="5" key="3">
    <citation type="submission" date="2021-09" db="EMBL/GenBank/DDBJ databases">
        <authorList>
            <person name="Gilroy R."/>
        </authorList>
    </citation>
    <scope>NUCLEOTIDE SEQUENCE</scope>
    <source>
        <strain evidence="5">USAMLcec12-2067</strain>
    </source>
</reference>
<evidence type="ECO:0000313" key="6">
    <source>
        <dbReference type="EMBL" id="PNV65426.1"/>
    </source>
</evidence>
<dbReference type="Gene3D" id="1.10.10.10">
    <property type="entry name" value="Winged helix-like DNA-binding domain superfamily/Winged helix DNA-binding domain"/>
    <property type="match status" value="1"/>
</dbReference>
<dbReference type="SUPFAM" id="SSF48008">
    <property type="entry name" value="GntR ligand-binding domain-like"/>
    <property type="match status" value="1"/>
</dbReference>
<dbReference type="InterPro" id="IPR011711">
    <property type="entry name" value="GntR_C"/>
</dbReference>
<dbReference type="AlphaFoldDB" id="A0A2K2U525"/>
<dbReference type="InterPro" id="IPR036388">
    <property type="entry name" value="WH-like_DNA-bd_sf"/>
</dbReference>
<dbReference type="Pfam" id="PF07729">
    <property type="entry name" value="FCD"/>
    <property type="match status" value="1"/>
</dbReference>
<dbReference type="InterPro" id="IPR000524">
    <property type="entry name" value="Tscrpt_reg_HTH_GntR"/>
</dbReference>
<dbReference type="RefSeq" id="WP_103262883.1">
    <property type="nucleotide sequence ID" value="NZ_DBEYRC010000021.1"/>
</dbReference>
<accession>A0A2K2U525</accession>
<dbReference type="EMBL" id="PPEL01000031">
    <property type="protein sequence ID" value="PNV65426.1"/>
    <property type="molecule type" value="Genomic_DNA"/>
</dbReference>
<dbReference type="GO" id="GO:0003700">
    <property type="term" value="F:DNA-binding transcription factor activity"/>
    <property type="evidence" value="ECO:0007669"/>
    <property type="project" value="InterPro"/>
</dbReference>
<keyword evidence="2" id="KW-0238">DNA-binding</keyword>
<keyword evidence="7" id="KW-1185">Reference proteome</keyword>
<comment type="caution">
    <text evidence="6">The sequence shown here is derived from an EMBL/GenBank/DDBJ whole genome shotgun (WGS) entry which is preliminary data.</text>
</comment>
<name>A0A2K2U525_9ACTN</name>
<dbReference type="SUPFAM" id="SSF46785">
    <property type="entry name" value="Winged helix' DNA-binding domain"/>
    <property type="match status" value="1"/>
</dbReference>
<dbReference type="SMART" id="SM00895">
    <property type="entry name" value="FCD"/>
    <property type="match status" value="1"/>
</dbReference>
<dbReference type="Gene3D" id="1.20.120.530">
    <property type="entry name" value="GntR ligand-binding domain-like"/>
    <property type="match status" value="1"/>
</dbReference>
<sequence length="216" mass="25004">MTNEYRSLKDHVYDHIADLIDGGALADDHKISEQQICDALGVSRTPVREALIQLAADGYLENIPRKGFYVKRVTEESAREIVEVIGPLDGRAALLAVDRMTEDDIAQLQFLHGSMHLAIEKGLYKKYDDLQHDFHECYVSKCGNTRLESLIHQMNRYFMKREYANVDEGELGDLLRKANEEHAEIVRLFELRDGEELQRFIRDVHWSIDNAKFLVW</sequence>
<evidence type="ECO:0000313" key="7">
    <source>
        <dbReference type="Proteomes" id="UP000236488"/>
    </source>
</evidence>
<reference evidence="5" key="2">
    <citation type="journal article" date="2021" name="PeerJ">
        <title>Extensive microbial diversity within the chicken gut microbiome revealed by metagenomics and culture.</title>
        <authorList>
            <person name="Gilroy R."/>
            <person name="Ravi A."/>
            <person name="Getino M."/>
            <person name="Pursley I."/>
            <person name="Horton D.L."/>
            <person name="Alikhan N.F."/>
            <person name="Baker D."/>
            <person name="Gharbi K."/>
            <person name="Hall N."/>
            <person name="Watson M."/>
            <person name="Adriaenssens E.M."/>
            <person name="Foster-Nyarko E."/>
            <person name="Jarju S."/>
            <person name="Secka A."/>
            <person name="Antonio M."/>
            <person name="Oren A."/>
            <person name="Chaudhuri R.R."/>
            <person name="La Ragione R."/>
            <person name="Hildebrand F."/>
            <person name="Pallen M.J."/>
        </authorList>
    </citation>
    <scope>NUCLEOTIDE SEQUENCE</scope>
    <source>
        <strain evidence="5">USAMLcec12-2067</strain>
    </source>
</reference>
<dbReference type="PRINTS" id="PR00035">
    <property type="entry name" value="HTHGNTR"/>
</dbReference>
<dbReference type="EMBL" id="DYZL01000073">
    <property type="protein sequence ID" value="HJH42936.1"/>
    <property type="molecule type" value="Genomic_DNA"/>
</dbReference>